<name>G8JUQ9_ERECY</name>
<feature type="chain" id="PRO_5003510602" description="Mannosyltransferase" evidence="11">
    <location>
        <begin position="18"/>
        <end position="552"/>
    </location>
</feature>
<evidence type="ECO:0000256" key="9">
    <source>
        <dbReference type="ARBA" id="ARBA00023136"/>
    </source>
</evidence>
<feature type="transmembrane region" description="Helical" evidence="10">
    <location>
        <begin position="351"/>
        <end position="371"/>
    </location>
</feature>
<gene>
    <name evidence="12" type="ordered locus">Ecym_6468</name>
</gene>
<evidence type="ECO:0000313" key="13">
    <source>
        <dbReference type="Proteomes" id="UP000006790"/>
    </source>
</evidence>
<evidence type="ECO:0000256" key="8">
    <source>
        <dbReference type="ARBA" id="ARBA00022989"/>
    </source>
</evidence>
<accession>G8JUQ9</accession>
<keyword evidence="8 10" id="KW-1133">Transmembrane helix</keyword>
<evidence type="ECO:0000256" key="6">
    <source>
        <dbReference type="ARBA" id="ARBA00022692"/>
    </source>
</evidence>
<sequence>MSLNYTTALLFIALVISRLYVQPNFSLISDCDETFNYWEPLNLLVRGFGKQTWEYSPEYSIRSWTFLLPFYGVLSLVKKVADRQGWAPRLLFYVARVIFGLMSTVFEKKLYTELLKSTNSEVANLWLLFQILNPGWFHASVEFLPSSFAMIFLLGYLKDSLRYLSTGKEKPFVSALFYNVVAGILGWPFVLVLSVPLVLHYLLSHRIIDTLRTGVSSVLVLVMVVATVFTIDSIFYRKYAPVPWNIVMYNVLNASEESGPNIFGTEPWYYYILNLLLNFPLPILFFAVIGLLHTNLWPIWGSIFVWFSVFFTQPHKEERFIYPVYAFITLASSIGFAKCTRLFGRRKYSYYLLKILVFGVLVVQSITRILALTTNYTAPLAVYSELTPNRDPINVCTGREWYHYPSSFFLPDNHRLRFVSSGFDGLLPGDFLEGSIFEAVSNLPLGMNNQNKFDEGKLVSIDSCHYYVDVLIPSNNDRDVLDPTLFLEDWTKVRCEPFIDVRKSRFFGRAFILPGFLVKYLPQPLKSLLEKYHKATYLEYCLFKRAGVLAGV</sequence>
<dbReference type="OMA" id="PRDMHAK"/>
<evidence type="ECO:0000256" key="4">
    <source>
        <dbReference type="ARBA" id="ARBA00022676"/>
    </source>
</evidence>
<dbReference type="GO" id="GO:0052926">
    <property type="term" value="F:dol-P-Man:Man(6)GlcNAc(2)-PP-Dol alpha-1,2-mannosyltransferase activity"/>
    <property type="evidence" value="ECO:0007669"/>
    <property type="project" value="EnsemblFungi"/>
</dbReference>
<keyword evidence="5" id="KW-0808">Transferase</keyword>
<dbReference type="EMBL" id="CP002502">
    <property type="protein sequence ID" value="AET40839.1"/>
    <property type="molecule type" value="Genomic_DNA"/>
</dbReference>
<evidence type="ECO:0000256" key="5">
    <source>
        <dbReference type="ARBA" id="ARBA00022679"/>
    </source>
</evidence>
<dbReference type="GO" id="GO:0006488">
    <property type="term" value="P:dolichol-linked oligosaccharide biosynthetic process"/>
    <property type="evidence" value="ECO:0007669"/>
    <property type="project" value="EnsemblFungi"/>
</dbReference>
<dbReference type="PANTHER" id="PTHR22760">
    <property type="entry name" value="GLYCOSYLTRANSFERASE"/>
    <property type="match status" value="1"/>
</dbReference>
<feature type="transmembrane region" description="Helical" evidence="10">
    <location>
        <begin position="136"/>
        <end position="157"/>
    </location>
</feature>
<dbReference type="PANTHER" id="PTHR22760:SF2">
    <property type="entry name" value="ALPHA-1,2-MANNOSYLTRANSFERASE ALG9"/>
    <property type="match status" value="1"/>
</dbReference>
<dbReference type="GeneID" id="11472369"/>
<comment type="subcellular location">
    <subcellularLocation>
        <location evidence="1 10">Endoplasmic reticulum membrane</location>
        <topology evidence="1 10">Multi-pass membrane protein</topology>
    </subcellularLocation>
</comment>
<feature type="signal peptide" evidence="11">
    <location>
        <begin position="1"/>
        <end position="17"/>
    </location>
</feature>
<evidence type="ECO:0000256" key="7">
    <source>
        <dbReference type="ARBA" id="ARBA00022824"/>
    </source>
</evidence>
<dbReference type="EC" id="2.4.1.-" evidence="10"/>
<feature type="transmembrane region" description="Helical" evidence="10">
    <location>
        <begin position="86"/>
        <end position="106"/>
    </location>
</feature>
<keyword evidence="13" id="KW-1185">Reference proteome</keyword>
<feature type="transmembrane region" description="Helical" evidence="10">
    <location>
        <begin position="177"/>
        <end position="203"/>
    </location>
</feature>
<dbReference type="KEGG" id="erc:Ecym_6468"/>
<dbReference type="FunCoup" id="G8JUQ9">
    <property type="interactions" value="918"/>
</dbReference>
<comment type="similarity">
    <text evidence="3 10">Belongs to the glycosyltransferase 22 family.</text>
</comment>
<feature type="transmembrane region" description="Helical" evidence="10">
    <location>
        <begin position="268"/>
        <end position="289"/>
    </location>
</feature>
<evidence type="ECO:0000313" key="12">
    <source>
        <dbReference type="EMBL" id="AET40839.1"/>
    </source>
</evidence>
<dbReference type="OrthoDB" id="497541at2759"/>
<evidence type="ECO:0000256" key="3">
    <source>
        <dbReference type="ARBA" id="ARBA00007063"/>
    </source>
</evidence>
<dbReference type="Proteomes" id="UP000006790">
    <property type="component" value="Chromosome 6"/>
</dbReference>
<keyword evidence="9 10" id="KW-0472">Membrane</keyword>
<protein>
    <recommendedName>
        <fullName evidence="10">Mannosyltransferase</fullName>
        <ecNumber evidence="10">2.4.1.-</ecNumber>
    </recommendedName>
</protein>
<dbReference type="InParanoid" id="G8JUQ9"/>
<reference evidence="13" key="1">
    <citation type="journal article" date="2012" name="G3 (Bethesda)">
        <title>Pichia sorbitophila, an interspecies yeast hybrid reveals early steps of genome resolution following polyploidization.</title>
        <authorList>
            <person name="Leh Louis V."/>
            <person name="Despons L."/>
            <person name="Friedrich A."/>
            <person name="Martin T."/>
            <person name="Durrens P."/>
            <person name="Casaregola S."/>
            <person name="Neuveglise C."/>
            <person name="Fairhead C."/>
            <person name="Marck C."/>
            <person name="Cruz J.A."/>
            <person name="Straub M.L."/>
            <person name="Kugler V."/>
            <person name="Sacerdot C."/>
            <person name="Uzunov Z."/>
            <person name="Thierry A."/>
            <person name="Weiss S."/>
            <person name="Bleykasten C."/>
            <person name="De Montigny J."/>
            <person name="Jacques N."/>
            <person name="Jung P."/>
            <person name="Lemaire M."/>
            <person name="Mallet S."/>
            <person name="Morel G."/>
            <person name="Richard G.F."/>
            <person name="Sarkar A."/>
            <person name="Savel G."/>
            <person name="Schacherer J."/>
            <person name="Seret M.L."/>
            <person name="Talla E."/>
            <person name="Samson G."/>
            <person name="Jubin C."/>
            <person name="Poulain J."/>
            <person name="Vacherie B."/>
            <person name="Barbe V."/>
            <person name="Pelletier E."/>
            <person name="Sherman D.J."/>
            <person name="Westhof E."/>
            <person name="Weissenbach J."/>
            <person name="Baret P.V."/>
            <person name="Wincker P."/>
            <person name="Gaillardin C."/>
            <person name="Dujon B."/>
            <person name="Souciet J.L."/>
        </authorList>
    </citation>
    <scope>NUCLEOTIDE SEQUENCE [LARGE SCALE GENOMIC DNA]</scope>
    <source>
        <strain evidence="13">CBS 270.75 / DBVPG 7215 / KCTC 17166 / NRRL Y-17582</strain>
    </source>
</reference>
<evidence type="ECO:0000256" key="11">
    <source>
        <dbReference type="SAM" id="SignalP"/>
    </source>
</evidence>
<keyword evidence="11" id="KW-0732">Signal</keyword>
<dbReference type="Pfam" id="PF03901">
    <property type="entry name" value="Glyco_transf_22"/>
    <property type="match status" value="1"/>
</dbReference>
<dbReference type="HOGENOM" id="CLU_018152_0_0_1"/>
<dbReference type="GO" id="GO:0005789">
    <property type="term" value="C:endoplasmic reticulum membrane"/>
    <property type="evidence" value="ECO:0007669"/>
    <property type="project" value="UniProtKB-SubCell"/>
</dbReference>
<evidence type="ECO:0000256" key="2">
    <source>
        <dbReference type="ARBA" id="ARBA00004922"/>
    </source>
</evidence>
<dbReference type="eggNOG" id="KOG2515">
    <property type="taxonomic scope" value="Eukaryota"/>
</dbReference>
<comment type="pathway">
    <text evidence="2">Protein modification; protein glycosylation.</text>
</comment>
<organism evidence="12 13">
    <name type="scientific">Eremothecium cymbalariae (strain CBS 270.75 / DBVPG 7215 / KCTC 17166 / NRRL Y-17582)</name>
    <name type="common">Yeast</name>
    <dbReference type="NCBI Taxonomy" id="931890"/>
    <lineage>
        <taxon>Eukaryota</taxon>
        <taxon>Fungi</taxon>
        <taxon>Dikarya</taxon>
        <taxon>Ascomycota</taxon>
        <taxon>Saccharomycotina</taxon>
        <taxon>Saccharomycetes</taxon>
        <taxon>Saccharomycetales</taxon>
        <taxon>Saccharomycetaceae</taxon>
        <taxon>Eremothecium</taxon>
    </lineage>
</organism>
<feature type="transmembrane region" description="Helical" evidence="10">
    <location>
        <begin position="215"/>
        <end position="236"/>
    </location>
</feature>
<dbReference type="UniPathway" id="UPA00378"/>
<evidence type="ECO:0000256" key="1">
    <source>
        <dbReference type="ARBA" id="ARBA00004477"/>
    </source>
</evidence>
<keyword evidence="6 10" id="KW-0812">Transmembrane</keyword>
<dbReference type="InterPro" id="IPR005599">
    <property type="entry name" value="GPI_mannosylTrfase"/>
</dbReference>
<dbReference type="GO" id="GO:0052918">
    <property type="term" value="F:dol-P-Man:Man(8)GlcNAc(2)-PP-Dol alpha-1,2-mannosyltransferase activity"/>
    <property type="evidence" value="ECO:0007669"/>
    <property type="project" value="EnsemblFungi"/>
</dbReference>
<feature type="transmembrane region" description="Helical" evidence="10">
    <location>
        <begin position="320"/>
        <end position="339"/>
    </location>
</feature>
<keyword evidence="4 10" id="KW-0328">Glycosyltransferase</keyword>
<evidence type="ECO:0000256" key="10">
    <source>
        <dbReference type="RuleBase" id="RU363075"/>
    </source>
</evidence>
<dbReference type="STRING" id="931890.G8JUQ9"/>
<dbReference type="RefSeq" id="XP_003647656.1">
    <property type="nucleotide sequence ID" value="XM_003647608.1"/>
</dbReference>
<dbReference type="AlphaFoldDB" id="G8JUQ9"/>
<keyword evidence="7 10" id="KW-0256">Endoplasmic reticulum</keyword>
<proteinExistence type="inferred from homology"/>